<dbReference type="NCBIfam" id="TIGR02490">
    <property type="entry name" value="flgF"/>
    <property type="match status" value="1"/>
</dbReference>
<dbReference type="InterPro" id="IPR012836">
    <property type="entry name" value="FlgF"/>
</dbReference>
<comment type="similarity">
    <text evidence="1">Belongs to the flagella basal body rod proteins family.</text>
</comment>
<dbReference type="AlphaFoldDB" id="A0A644TQQ7"/>
<evidence type="ECO:0000313" key="5">
    <source>
        <dbReference type="EMBL" id="MPL68959.1"/>
    </source>
</evidence>
<keyword evidence="5" id="KW-0282">Flagellum</keyword>
<evidence type="ECO:0000259" key="3">
    <source>
        <dbReference type="Pfam" id="PF06429"/>
    </source>
</evidence>
<evidence type="ECO:0000259" key="4">
    <source>
        <dbReference type="Pfam" id="PF22692"/>
    </source>
</evidence>
<dbReference type="Pfam" id="PF22692">
    <property type="entry name" value="LlgE_F_G_D1"/>
    <property type="match status" value="1"/>
</dbReference>
<evidence type="ECO:0000256" key="1">
    <source>
        <dbReference type="ARBA" id="ARBA00009677"/>
    </source>
</evidence>
<dbReference type="InterPro" id="IPR019776">
    <property type="entry name" value="Flagellar_basal_body_rod_CS"/>
</dbReference>
<gene>
    <name evidence="5" type="primary">flgG_8</name>
    <name evidence="5" type="ORF">SDC9_14692</name>
</gene>
<protein>
    <submittedName>
        <fullName evidence="5">Flagellar basal-body rod protein FlgG</fullName>
    </submittedName>
</protein>
<dbReference type="Pfam" id="PF06429">
    <property type="entry name" value="Flg_bbr_C"/>
    <property type="match status" value="1"/>
</dbReference>
<dbReference type="Pfam" id="PF00460">
    <property type="entry name" value="Flg_bb_rod"/>
    <property type="match status" value="1"/>
</dbReference>
<dbReference type="EMBL" id="VSSQ01000044">
    <property type="protein sequence ID" value="MPL68959.1"/>
    <property type="molecule type" value="Genomic_DNA"/>
</dbReference>
<name>A0A644TQQ7_9ZZZZ</name>
<dbReference type="PANTHER" id="PTHR30435:SF19">
    <property type="entry name" value="FLAGELLAR BASAL-BODY ROD PROTEIN FLGG"/>
    <property type="match status" value="1"/>
</dbReference>
<dbReference type="InterPro" id="IPR020013">
    <property type="entry name" value="Flagellar_FlgE/F/G"/>
</dbReference>
<dbReference type="InterPro" id="IPR001444">
    <property type="entry name" value="Flag_bb_rod_N"/>
</dbReference>
<keyword evidence="5" id="KW-0966">Cell projection</keyword>
<feature type="domain" description="Flagellar hook protein FlgE/F/G-like D1" evidence="4">
    <location>
        <begin position="92"/>
        <end position="156"/>
    </location>
</feature>
<dbReference type="NCBIfam" id="TIGR03506">
    <property type="entry name" value="FlgEFG_subfam"/>
    <property type="match status" value="2"/>
</dbReference>
<dbReference type="PANTHER" id="PTHR30435">
    <property type="entry name" value="FLAGELLAR PROTEIN"/>
    <property type="match status" value="1"/>
</dbReference>
<evidence type="ECO:0000259" key="2">
    <source>
        <dbReference type="Pfam" id="PF00460"/>
    </source>
</evidence>
<reference evidence="5" key="1">
    <citation type="submission" date="2019-08" db="EMBL/GenBank/DDBJ databases">
        <authorList>
            <person name="Kucharzyk K."/>
            <person name="Murdoch R.W."/>
            <person name="Higgins S."/>
            <person name="Loffler F."/>
        </authorList>
    </citation>
    <scope>NUCLEOTIDE SEQUENCE</scope>
</reference>
<comment type="caution">
    <text evidence="5">The sequence shown here is derived from an EMBL/GenBank/DDBJ whole genome shotgun (WGS) entry which is preliminary data.</text>
</comment>
<accession>A0A644TQQ7</accession>
<keyword evidence="5" id="KW-0969">Cilium</keyword>
<dbReference type="PROSITE" id="PS00588">
    <property type="entry name" value="FLAGELLA_BB_ROD"/>
    <property type="match status" value="1"/>
</dbReference>
<dbReference type="InterPro" id="IPR010930">
    <property type="entry name" value="Flg_bb/hook_C_dom"/>
</dbReference>
<dbReference type="SUPFAM" id="SSF117143">
    <property type="entry name" value="Flagellar hook protein flgE"/>
    <property type="match status" value="1"/>
</dbReference>
<feature type="domain" description="Flagellar basal-body/hook protein C-terminal" evidence="3">
    <location>
        <begin position="200"/>
        <end position="243"/>
    </location>
</feature>
<dbReference type="InterPro" id="IPR053967">
    <property type="entry name" value="LlgE_F_G-like_D1"/>
</dbReference>
<dbReference type="GO" id="GO:0071978">
    <property type="term" value="P:bacterial-type flagellum-dependent swarming motility"/>
    <property type="evidence" value="ECO:0007669"/>
    <property type="project" value="TreeGrafter"/>
</dbReference>
<feature type="domain" description="Flagellar basal body rod protein N-terminal" evidence="2">
    <location>
        <begin position="5"/>
        <end position="35"/>
    </location>
</feature>
<organism evidence="5">
    <name type="scientific">bioreactor metagenome</name>
    <dbReference type="NCBI Taxonomy" id="1076179"/>
    <lineage>
        <taxon>unclassified sequences</taxon>
        <taxon>metagenomes</taxon>
        <taxon>ecological metagenomes</taxon>
    </lineage>
</organism>
<sequence length="248" mass="26034">MIRGIYAAASGMVAESTRNDVTANNLANANTAGFKKDIAVSRDFASVLIQRINDGQSAPTIGSLGSGAQIDEIATIHSDGAFRETGNDFDMALDGQGFFVIQTPNGLRYTRNGSFSRSGAGELVTGDGHRVLGQNGQPIAIDGGKLTVAADGAISVDGLEVNRLQIVGFANEKQLTKEGNSLYAAPNGLQAQQAAATVNQGYLEMSNVNIVAEMINMINGFRAYEVNGKSVQAHDQLLDKAVNEVGRV</sequence>
<proteinExistence type="inferred from homology"/>
<dbReference type="InterPro" id="IPR037925">
    <property type="entry name" value="FlgE/F/G-like"/>
</dbReference>
<dbReference type="GO" id="GO:0030694">
    <property type="term" value="C:bacterial-type flagellum basal body, rod"/>
    <property type="evidence" value="ECO:0007669"/>
    <property type="project" value="InterPro"/>
</dbReference>